<dbReference type="OrthoDB" id="3365698at2759"/>
<reference evidence="1" key="1">
    <citation type="submission" date="2020-11" db="EMBL/GenBank/DDBJ databases">
        <authorList>
            <consortium name="DOE Joint Genome Institute"/>
            <person name="Ahrendt S."/>
            <person name="Riley R."/>
            <person name="Andreopoulos W."/>
            <person name="Labutti K."/>
            <person name="Pangilinan J."/>
            <person name="Ruiz-Duenas F.J."/>
            <person name="Barrasa J.M."/>
            <person name="Sanchez-Garcia M."/>
            <person name="Camarero S."/>
            <person name="Miyauchi S."/>
            <person name="Serrano A."/>
            <person name="Linde D."/>
            <person name="Babiker R."/>
            <person name="Drula E."/>
            <person name="Ayuso-Fernandez I."/>
            <person name="Pacheco R."/>
            <person name="Padilla G."/>
            <person name="Ferreira P."/>
            <person name="Barriuso J."/>
            <person name="Kellner H."/>
            <person name="Castanera R."/>
            <person name="Alfaro M."/>
            <person name="Ramirez L."/>
            <person name="Pisabarro A.G."/>
            <person name="Kuo A."/>
            <person name="Tritt A."/>
            <person name="Lipzen A."/>
            <person name="He G."/>
            <person name="Yan M."/>
            <person name="Ng V."/>
            <person name="Cullen D."/>
            <person name="Martin F."/>
            <person name="Rosso M.-N."/>
            <person name="Henrissat B."/>
            <person name="Hibbett D."/>
            <person name="Martinez A.T."/>
            <person name="Grigoriev I.V."/>
        </authorList>
    </citation>
    <scope>NUCLEOTIDE SEQUENCE</scope>
    <source>
        <strain evidence="1">MF-IS2</strain>
    </source>
</reference>
<organism evidence="1 2">
    <name type="scientific">Macrolepiota fuliginosa MF-IS2</name>
    <dbReference type="NCBI Taxonomy" id="1400762"/>
    <lineage>
        <taxon>Eukaryota</taxon>
        <taxon>Fungi</taxon>
        <taxon>Dikarya</taxon>
        <taxon>Basidiomycota</taxon>
        <taxon>Agaricomycotina</taxon>
        <taxon>Agaricomycetes</taxon>
        <taxon>Agaricomycetidae</taxon>
        <taxon>Agaricales</taxon>
        <taxon>Agaricineae</taxon>
        <taxon>Agaricaceae</taxon>
        <taxon>Macrolepiota</taxon>
    </lineage>
</organism>
<accession>A0A9P5XGM6</accession>
<evidence type="ECO:0000313" key="2">
    <source>
        <dbReference type="Proteomes" id="UP000807342"/>
    </source>
</evidence>
<sequence>MASKTSACCCSSEDARTFRPDGHLPAPSEIQDRLTNTNVDTGMQAKNLSHDHATTSLPPIHRIPNELLSNFFLSCLSSSSSSIPFLNLHTDTLWSILQVCRFWRNVAFSTPRLWCTLLIDLAPLKSPPPPHYTHLHTRLLTCLSHSGPNVPLSFALIGGTQSGHHDFILPLLTSLCTFSHRWSTVYFSPYITNILSSSKQLAPLGLGRRFNFRHLSLSTPNLTPLGLLPHSVSPGFGFTQIPDSTQFTSTPHVVNLTAIEEQCHPCTCATIKRRMLNGWAETLKKSSTPDDVQITLTYTPSPPPSSTSTDNELIHFLFSNLD</sequence>
<evidence type="ECO:0000313" key="1">
    <source>
        <dbReference type="EMBL" id="KAF9450604.1"/>
    </source>
</evidence>
<protein>
    <recommendedName>
        <fullName evidence="3">F-box domain-containing protein</fullName>
    </recommendedName>
</protein>
<dbReference type="Proteomes" id="UP000807342">
    <property type="component" value="Unassembled WGS sequence"/>
</dbReference>
<name>A0A9P5XGM6_9AGAR</name>
<dbReference type="EMBL" id="MU151101">
    <property type="protein sequence ID" value="KAF9450604.1"/>
    <property type="molecule type" value="Genomic_DNA"/>
</dbReference>
<gene>
    <name evidence="1" type="ORF">P691DRAFT_788910</name>
</gene>
<keyword evidence="2" id="KW-1185">Reference proteome</keyword>
<dbReference type="AlphaFoldDB" id="A0A9P5XGM6"/>
<comment type="caution">
    <text evidence="1">The sequence shown here is derived from an EMBL/GenBank/DDBJ whole genome shotgun (WGS) entry which is preliminary data.</text>
</comment>
<proteinExistence type="predicted"/>
<evidence type="ECO:0008006" key="3">
    <source>
        <dbReference type="Google" id="ProtNLM"/>
    </source>
</evidence>